<gene>
    <name evidence="1" type="ORF">M9H77_36994</name>
</gene>
<dbReference type="EMBL" id="CM044708">
    <property type="protein sequence ID" value="KAI5650989.1"/>
    <property type="molecule type" value="Genomic_DNA"/>
</dbReference>
<proteinExistence type="predicted"/>
<comment type="caution">
    <text evidence="1">The sequence shown here is derived from an EMBL/GenBank/DDBJ whole genome shotgun (WGS) entry which is preliminary data.</text>
</comment>
<protein>
    <submittedName>
        <fullName evidence="1">Uncharacterized protein</fullName>
    </submittedName>
</protein>
<evidence type="ECO:0000313" key="2">
    <source>
        <dbReference type="Proteomes" id="UP001060085"/>
    </source>
</evidence>
<name>A0ACB9ZTE7_CATRO</name>
<reference evidence="2" key="1">
    <citation type="journal article" date="2023" name="Nat. Plants">
        <title>Single-cell RNA sequencing provides a high-resolution roadmap for understanding the multicellular compartmentation of specialized metabolism.</title>
        <authorList>
            <person name="Sun S."/>
            <person name="Shen X."/>
            <person name="Li Y."/>
            <person name="Li Y."/>
            <person name="Wang S."/>
            <person name="Li R."/>
            <person name="Zhang H."/>
            <person name="Shen G."/>
            <person name="Guo B."/>
            <person name="Wei J."/>
            <person name="Xu J."/>
            <person name="St-Pierre B."/>
            <person name="Chen S."/>
            <person name="Sun C."/>
        </authorList>
    </citation>
    <scope>NUCLEOTIDE SEQUENCE [LARGE SCALE GENOMIC DNA]</scope>
</reference>
<sequence length="246" mass="28888">MAQRLANPSHSVKSLLELSLKCRRLKLPKDVECHNLKSLHLYHVSLDESALERIITSCQKIEDLKLCWFEAPNLEFLSCTNGRSLSNPHNLKQLVLVESDKIPDGFFSDFPNLEDLEIYDDWFKLRRFRISSNSFREIKLNAINRWNNLDELHIDSPECEEIISNKLMMATRDEEDQWRLKEVNLLKDKGECTFEQLSDKLHEKIYSNKLAINFYTSSGQAFTELVWYNIRPNNVKEPFLAARSHE</sequence>
<accession>A0ACB9ZTE7</accession>
<evidence type="ECO:0000313" key="1">
    <source>
        <dbReference type="EMBL" id="KAI5650989.1"/>
    </source>
</evidence>
<keyword evidence="2" id="KW-1185">Reference proteome</keyword>
<organism evidence="1 2">
    <name type="scientific">Catharanthus roseus</name>
    <name type="common">Madagascar periwinkle</name>
    <name type="synonym">Vinca rosea</name>
    <dbReference type="NCBI Taxonomy" id="4058"/>
    <lineage>
        <taxon>Eukaryota</taxon>
        <taxon>Viridiplantae</taxon>
        <taxon>Streptophyta</taxon>
        <taxon>Embryophyta</taxon>
        <taxon>Tracheophyta</taxon>
        <taxon>Spermatophyta</taxon>
        <taxon>Magnoliopsida</taxon>
        <taxon>eudicotyledons</taxon>
        <taxon>Gunneridae</taxon>
        <taxon>Pentapetalae</taxon>
        <taxon>asterids</taxon>
        <taxon>lamiids</taxon>
        <taxon>Gentianales</taxon>
        <taxon>Apocynaceae</taxon>
        <taxon>Rauvolfioideae</taxon>
        <taxon>Vinceae</taxon>
        <taxon>Catharanthinae</taxon>
        <taxon>Catharanthus</taxon>
    </lineage>
</organism>
<dbReference type="Proteomes" id="UP001060085">
    <property type="component" value="Linkage Group LG08"/>
</dbReference>